<sequence length="106" mass="11578">MEITIVAHVQTEGQPEQIVDLGISELIDFELARDFQVKNILGQLGYTDVQPLPTEDVDVFKANAQLNGQAVQPKILFGKALKAGNVGSKSGVSFYELNELRNVVHA</sequence>
<protein>
    <submittedName>
        <fullName evidence="1">Uncharacterized protein</fullName>
    </submittedName>
</protein>
<comment type="caution">
    <text evidence="1">The sequence shown here is derived from an EMBL/GenBank/DDBJ whole genome shotgun (WGS) entry which is preliminary data.</text>
</comment>
<proteinExistence type="predicted"/>
<evidence type="ECO:0000313" key="2">
    <source>
        <dbReference type="Proteomes" id="UP001398420"/>
    </source>
</evidence>
<reference evidence="1 2" key="1">
    <citation type="submission" date="2024-04" db="EMBL/GenBank/DDBJ databases">
        <authorList>
            <person name="Wu Y.S."/>
            <person name="Zhang L."/>
        </authorList>
    </citation>
    <scope>NUCLEOTIDE SEQUENCE [LARGE SCALE GENOMIC DNA]</scope>
    <source>
        <strain evidence="1 2">KG-01</strain>
    </source>
</reference>
<evidence type="ECO:0000313" key="1">
    <source>
        <dbReference type="EMBL" id="MEL5988315.1"/>
    </source>
</evidence>
<dbReference type="Proteomes" id="UP001398420">
    <property type="component" value="Unassembled WGS sequence"/>
</dbReference>
<dbReference type="RefSeq" id="WP_068451222.1">
    <property type="nucleotide sequence ID" value="NZ_JALKQX010000005.1"/>
</dbReference>
<dbReference type="EMBL" id="JBCEWA010000005">
    <property type="protein sequence ID" value="MEL5988315.1"/>
    <property type="molecule type" value="Genomic_DNA"/>
</dbReference>
<accession>A0ABU9LMH8</accession>
<organism evidence="1 2">
    <name type="scientific">Kurthia gibsonii</name>
    <dbReference type="NCBI Taxonomy" id="33946"/>
    <lineage>
        <taxon>Bacteria</taxon>
        <taxon>Bacillati</taxon>
        <taxon>Bacillota</taxon>
        <taxon>Bacilli</taxon>
        <taxon>Bacillales</taxon>
        <taxon>Caryophanaceae</taxon>
        <taxon>Kurthia</taxon>
    </lineage>
</organism>
<keyword evidence="2" id="KW-1185">Reference proteome</keyword>
<name>A0ABU9LMH8_9BACL</name>
<gene>
    <name evidence="1" type="ORF">AAF454_07830</name>
</gene>